<gene>
    <name evidence="5" type="ORF">SAMN04490244_11128</name>
</gene>
<feature type="domain" description="HTH gntR-type" evidence="4">
    <location>
        <begin position="27"/>
        <end position="95"/>
    </location>
</feature>
<dbReference type="CDD" id="cd07377">
    <property type="entry name" value="WHTH_GntR"/>
    <property type="match status" value="1"/>
</dbReference>
<accession>A0A1H9WJ15</accession>
<evidence type="ECO:0000256" key="1">
    <source>
        <dbReference type="ARBA" id="ARBA00023015"/>
    </source>
</evidence>
<organism evidence="5 6">
    <name type="scientific">Tranquillimonas rosea</name>
    <dbReference type="NCBI Taxonomy" id="641238"/>
    <lineage>
        <taxon>Bacteria</taxon>
        <taxon>Pseudomonadati</taxon>
        <taxon>Pseudomonadota</taxon>
        <taxon>Alphaproteobacteria</taxon>
        <taxon>Rhodobacterales</taxon>
        <taxon>Roseobacteraceae</taxon>
        <taxon>Tranquillimonas</taxon>
    </lineage>
</organism>
<dbReference type="GO" id="GO:0003700">
    <property type="term" value="F:DNA-binding transcription factor activity"/>
    <property type="evidence" value="ECO:0007669"/>
    <property type="project" value="InterPro"/>
</dbReference>
<dbReference type="Pfam" id="PF07729">
    <property type="entry name" value="FCD"/>
    <property type="match status" value="1"/>
</dbReference>
<dbReference type="AlphaFoldDB" id="A0A1H9WJ15"/>
<dbReference type="Gene3D" id="1.20.120.530">
    <property type="entry name" value="GntR ligand-binding domain-like"/>
    <property type="match status" value="1"/>
</dbReference>
<dbReference type="PANTHER" id="PTHR43537:SF5">
    <property type="entry name" value="UXU OPERON TRANSCRIPTIONAL REGULATOR"/>
    <property type="match status" value="1"/>
</dbReference>
<dbReference type="EMBL" id="FOGU01000011">
    <property type="protein sequence ID" value="SES33870.1"/>
    <property type="molecule type" value="Genomic_DNA"/>
</dbReference>
<evidence type="ECO:0000313" key="6">
    <source>
        <dbReference type="Proteomes" id="UP000198885"/>
    </source>
</evidence>
<keyword evidence="3" id="KW-0804">Transcription</keyword>
<keyword evidence="6" id="KW-1185">Reference proteome</keyword>
<evidence type="ECO:0000256" key="3">
    <source>
        <dbReference type="ARBA" id="ARBA00023163"/>
    </source>
</evidence>
<protein>
    <submittedName>
        <fullName evidence="5">DNA-binding transcriptional regulator, FadR family</fullName>
    </submittedName>
</protein>
<dbReference type="SMART" id="SM00345">
    <property type="entry name" value="HTH_GNTR"/>
    <property type="match status" value="1"/>
</dbReference>
<reference evidence="5 6" key="1">
    <citation type="submission" date="2016-10" db="EMBL/GenBank/DDBJ databases">
        <authorList>
            <person name="de Groot N.N."/>
        </authorList>
    </citation>
    <scope>NUCLEOTIDE SEQUENCE [LARGE SCALE GENOMIC DNA]</scope>
    <source>
        <strain evidence="5 6">DSM 23042</strain>
    </source>
</reference>
<dbReference type="SUPFAM" id="SSF48008">
    <property type="entry name" value="GntR ligand-binding domain-like"/>
    <property type="match status" value="1"/>
</dbReference>
<dbReference type="InterPro" id="IPR008920">
    <property type="entry name" value="TF_FadR/GntR_C"/>
</dbReference>
<dbReference type="Proteomes" id="UP000198885">
    <property type="component" value="Unassembled WGS sequence"/>
</dbReference>
<evidence type="ECO:0000259" key="4">
    <source>
        <dbReference type="PROSITE" id="PS50949"/>
    </source>
</evidence>
<dbReference type="InterPro" id="IPR036390">
    <property type="entry name" value="WH_DNA-bd_sf"/>
</dbReference>
<sequence>MFNKKAYWYHQMTKPIIQVADDAPGRGGLVERTMTDIRRLIGERQLMPGDSLPAENALAAELGVSRTIAREALRGLAALQIVEVGNGRRARVASSNADALSLILDHTVHTRQLSIQQVLDVRRTLETRTVNLAALRRSDAEAAELQRIVAAMQVALDGNHEEIMELDIRFHEVIARASGNALYSILIESFRVITRQTWHIGWRARGSYHNRRDNIHLHDRIARAIAAHDADAAEAAMSEHFDGAVATLLRAGIN</sequence>
<keyword evidence="2 5" id="KW-0238">DNA-binding</keyword>
<dbReference type="SMART" id="SM00895">
    <property type="entry name" value="FCD"/>
    <property type="match status" value="1"/>
</dbReference>
<dbReference type="PANTHER" id="PTHR43537">
    <property type="entry name" value="TRANSCRIPTIONAL REGULATOR, GNTR FAMILY"/>
    <property type="match status" value="1"/>
</dbReference>
<dbReference type="GO" id="GO:0003677">
    <property type="term" value="F:DNA binding"/>
    <property type="evidence" value="ECO:0007669"/>
    <property type="project" value="UniProtKB-KW"/>
</dbReference>
<dbReference type="SUPFAM" id="SSF46785">
    <property type="entry name" value="Winged helix' DNA-binding domain"/>
    <property type="match status" value="1"/>
</dbReference>
<dbReference type="InterPro" id="IPR000524">
    <property type="entry name" value="Tscrpt_reg_HTH_GntR"/>
</dbReference>
<evidence type="ECO:0000313" key="5">
    <source>
        <dbReference type="EMBL" id="SES33870.1"/>
    </source>
</evidence>
<keyword evidence="1" id="KW-0805">Transcription regulation</keyword>
<dbReference type="InterPro" id="IPR011711">
    <property type="entry name" value="GntR_C"/>
</dbReference>
<dbReference type="STRING" id="641238.SAMN04490244_11128"/>
<dbReference type="Pfam" id="PF00392">
    <property type="entry name" value="GntR"/>
    <property type="match status" value="1"/>
</dbReference>
<proteinExistence type="predicted"/>
<dbReference type="InterPro" id="IPR036388">
    <property type="entry name" value="WH-like_DNA-bd_sf"/>
</dbReference>
<dbReference type="PROSITE" id="PS50949">
    <property type="entry name" value="HTH_GNTR"/>
    <property type="match status" value="1"/>
</dbReference>
<dbReference type="PRINTS" id="PR00035">
    <property type="entry name" value="HTHGNTR"/>
</dbReference>
<dbReference type="Gene3D" id="1.10.10.10">
    <property type="entry name" value="Winged helix-like DNA-binding domain superfamily/Winged helix DNA-binding domain"/>
    <property type="match status" value="1"/>
</dbReference>
<evidence type="ECO:0000256" key="2">
    <source>
        <dbReference type="ARBA" id="ARBA00023125"/>
    </source>
</evidence>
<name>A0A1H9WJ15_9RHOB</name>